<reference evidence="1 2" key="1">
    <citation type="submission" date="2020-05" db="EMBL/GenBank/DDBJ databases">
        <title>Thiomicrorhabdus sediminis sp.nov. and Thiomicrorhabdus xiamenensis sp.nov., novel sulfur-oxidizing bacteria isolated from coastal sediment.</title>
        <authorList>
            <person name="Liu X."/>
        </authorList>
    </citation>
    <scope>NUCLEOTIDE SEQUENCE [LARGE SCALE GENOMIC DNA]</scope>
    <source>
        <strain evidence="1 2">G2</strain>
    </source>
</reference>
<dbReference type="KEGG" id="txa:HQN79_06205"/>
<proteinExistence type="predicted"/>
<dbReference type="RefSeq" id="WP_173285079.1">
    <property type="nucleotide sequence ID" value="NZ_CP054020.1"/>
</dbReference>
<accession>A0A7D4SI45</accession>
<evidence type="ECO:0000313" key="2">
    <source>
        <dbReference type="Proteomes" id="UP000504724"/>
    </source>
</evidence>
<name>A0A7D4SI45_9GAMM</name>
<sequence length="75" mass="8328">MAKFTLGGKEFDTDNMSEEAKGHYQAIQVCEAKIMDYNAQISILQTARNAYGEKLLELMDKKNDDAGIESDGIPL</sequence>
<organism evidence="1 2">
    <name type="scientific">Thiomicrorhabdus xiamenensis</name>
    <dbReference type="NCBI Taxonomy" id="2739063"/>
    <lineage>
        <taxon>Bacteria</taxon>
        <taxon>Pseudomonadati</taxon>
        <taxon>Pseudomonadota</taxon>
        <taxon>Gammaproteobacteria</taxon>
        <taxon>Thiotrichales</taxon>
        <taxon>Piscirickettsiaceae</taxon>
        <taxon>Thiomicrorhabdus</taxon>
    </lineage>
</organism>
<gene>
    <name evidence="1" type="ORF">HQN79_06205</name>
</gene>
<keyword evidence="2" id="KW-1185">Reference proteome</keyword>
<dbReference type="Proteomes" id="UP000504724">
    <property type="component" value="Chromosome"/>
</dbReference>
<evidence type="ECO:0000313" key="1">
    <source>
        <dbReference type="EMBL" id="QKI89180.1"/>
    </source>
</evidence>
<protein>
    <submittedName>
        <fullName evidence="1">Uncharacterized protein</fullName>
    </submittedName>
</protein>
<dbReference type="EMBL" id="CP054020">
    <property type="protein sequence ID" value="QKI89180.1"/>
    <property type="molecule type" value="Genomic_DNA"/>
</dbReference>
<dbReference type="AlphaFoldDB" id="A0A7D4SI45"/>